<dbReference type="InterPro" id="IPR036179">
    <property type="entry name" value="Ig-like_dom_sf"/>
</dbReference>
<feature type="transmembrane region" description="Helical" evidence="6">
    <location>
        <begin position="20"/>
        <end position="46"/>
    </location>
</feature>
<accession>A0A914I3E7</accession>
<dbReference type="PROSITE" id="PS50835">
    <property type="entry name" value="IG_LIKE"/>
    <property type="match status" value="5"/>
</dbReference>
<dbReference type="PANTHER" id="PTHR11640">
    <property type="entry name" value="NEPHRIN"/>
    <property type="match status" value="1"/>
</dbReference>
<dbReference type="InterPro" id="IPR013783">
    <property type="entry name" value="Ig-like_fold"/>
</dbReference>
<dbReference type="Proteomes" id="UP000887572">
    <property type="component" value="Unplaced"/>
</dbReference>
<dbReference type="InterPro" id="IPR007110">
    <property type="entry name" value="Ig-like_dom"/>
</dbReference>
<dbReference type="GO" id="GO:0098609">
    <property type="term" value="P:cell-cell adhesion"/>
    <property type="evidence" value="ECO:0007669"/>
    <property type="project" value="TreeGrafter"/>
</dbReference>
<dbReference type="Pfam" id="PF13927">
    <property type="entry name" value="Ig_3"/>
    <property type="match status" value="3"/>
</dbReference>
<dbReference type="SMART" id="SM00408">
    <property type="entry name" value="IGc2"/>
    <property type="match status" value="3"/>
</dbReference>
<feature type="domain" description="Ig-like" evidence="7">
    <location>
        <begin position="412"/>
        <end position="479"/>
    </location>
</feature>
<feature type="domain" description="Ig-like" evidence="7">
    <location>
        <begin position="498"/>
        <end position="608"/>
    </location>
</feature>
<dbReference type="GO" id="GO:0005911">
    <property type="term" value="C:cell-cell junction"/>
    <property type="evidence" value="ECO:0007669"/>
    <property type="project" value="TreeGrafter"/>
</dbReference>
<sequence>MSGGWDWHLQKSHFASNKIAILPCFTSMNCFTTVLIANFAMLVAMAPTTAQGKQRIVEEPEDTVARVGDTVLLRCRVADQKGQVIWMQGDIGLGYKRDLPFWERMRMVGSLNDGEFHLEIRNVSLADEQTYQCQLSSSEDEPIAQLSRRATLTLLSEPKMPQLLGESVGTGAVSSTVQRTQPIVATEGHAIRLSCQSRVGKPAARLSWALAEDWHAQKVIGHIANWTAENATDQTTTTGHPIRVREHLRQPPAHHIFRPIFGNISEELVKDWDTQLNTITSHLNFTPTQADNGRWLVCLAAHEVYGKESRSASIRLDVLFAPKVRVETIPEGSQIYEGGYIRLHCASDAHPDDVKLRWSWDGEPKRLEVVDAQTVLINGLRFNDNGRRVTCTAENTIGVGTGVFELDVPSGPRFMSTNQSKVVERGGQASFQCEVLGNPTPIVRWYHGRDMDIPIEEGKNITITDVLDWKEGEYRCVAEVDGFPPKALHHMLFLKGPPKVQLSEQFLFDADSVTLACKVQHRSERVKVHWYHNGHRVDIEPGVHLQQQPELDGVGDHQPHYAVRDERMSRWEIVSRLTILRFTDADFGTYNCTARNEHGVVSDQREITLNVVDSLRWFVNKTPMEARIGVGLFTLALLGIACMACCCCIRNWNRRRCGLSKFSKATFSDGDFTVNVEEVDNGTNTSSSAPLCDQQFYTPDFHFTNYSPNNGFIPHNQHQQYGGDQFILMPNGAGGVTATDPQSDVHQQTFCSSYQSFGNGVGSTFGHKTVNNNNNNMLPVLSPNSFDGMMALDGTTTTVPGTMPFSNRSSPQYYQQQQQYGVMETVPEEMLRTPDSTASDNRTYLSNGGNVLMPMGRGGEQQQQRTFSQVSSFLPINAFILFVCDVWKKVKDKFGTLNGLLLCHGIDHKQLCGYLKAGKCPFWHIQNIL</sequence>
<feature type="domain" description="Ig-like" evidence="7">
    <location>
        <begin position="47"/>
        <end position="153"/>
    </location>
</feature>
<dbReference type="AlphaFoldDB" id="A0A914I3E7"/>
<evidence type="ECO:0000313" key="9">
    <source>
        <dbReference type="WBParaSite" id="Gr19_v10_g6243.t2"/>
    </source>
</evidence>
<keyword evidence="6" id="KW-0812">Transmembrane</keyword>
<keyword evidence="4" id="KW-0325">Glycoprotein</keyword>
<evidence type="ECO:0000256" key="5">
    <source>
        <dbReference type="ARBA" id="ARBA00023319"/>
    </source>
</evidence>
<evidence type="ECO:0000256" key="3">
    <source>
        <dbReference type="ARBA" id="ARBA00023157"/>
    </source>
</evidence>
<feature type="transmembrane region" description="Helical" evidence="6">
    <location>
        <begin position="628"/>
        <end position="652"/>
    </location>
</feature>
<feature type="domain" description="Ig-like" evidence="7">
    <location>
        <begin position="158"/>
        <end position="315"/>
    </location>
</feature>
<keyword evidence="3" id="KW-1015">Disulfide bond</keyword>
<protein>
    <submittedName>
        <fullName evidence="9">Ig-like domain-containing protein</fullName>
    </submittedName>
</protein>
<keyword evidence="5" id="KW-0393">Immunoglobulin domain</keyword>
<dbReference type="InterPro" id="IPR051275">
    <property type="entry name" value="Cell_adhesion_signaling"/>
</dbReference>
<dbReference type="GO" id="GO:0005886">
    <property type="term" value="C:plasma membrane"/>
    <property type="evidence" value="ECO:0007669"/>
    <property type="project" value="TreeGrafter"/>
</dbReference>
<dbReference type="GO" id="GO:0050839">
    <property type="term" value="F:cell adhesion molecule binding"/>
    <property type="evidence" value="ECO:0007669"/>
    <property type="project" value="TreeGrafter"/>
</dbReference>
<dbReference type="InterPro" id="IPR003598">
    <property type="entry name" value="Ig_sub2"/>
</dbReference>
<evidence type="ECO:0000256" key="4">
    <source>
        <dbReference type="ARBA" id="ARBA00023180"/>
    </source>
</evidence>
<comment type="subcellular location">
    <subcellularLocation>
        <location evidence="1">Membrane</location>
        <topology evidence="1">Single-pass type I membrane protein</topology>
    </subcellularLocation>
</comment>
<reference evidence="9" key="1">
    <citation type="submission" date="2022-11" db="UniProtKB">
        <authorList>
            <consortium name="WormBaseParasite"/>
        </authorList>
    </citation>
    <scope>IDENTIFICATION</scope>
</reference>
<keyword evidence="6" id="KW-1133">Transmembrane helix</keyword>
<evidence type="ECO:0000313" key="8">
    <source>
        <dbReference type="Proteomes" id="UP000887572"/>
    </source>
</evidence>
<evidence type="ECO:0000256" key="1">
    <source>
        <dbReference type="ARBA" id="ARBA00004479"/>
    </source>
</evidence>
<dbReference type="WBParaSite" id="Gr19_v10_g6243.t2">
    <property type="protein sequence ID" value="Gr19_v10_g6243.t2"/>
    <property type="gene ID" value="Gr19_v10_g6243"/>
</dbReference>
<dbReference type="Gene3D" id="2.60.40.10">
    <property type="entry name" value="Immunoglobulins"/>
    <property type="match status" value="5"/>
</dbReference>
<evidence type="ECO:0000256" key="6">
    <source>
        <dbReference type="SAM" id="Phobius"/>
    </source>
</evidence>
<name>A0A914I3E7_GLORO</name>
<dbReference type="InterPro" id="IPR003599">
    <property type="entry name" value="Ig_sub"/>
</dbReference>
<organism evidence="8 9">
    <name type="scientific">Globodera rostochiensis</name>
    <name type="common">Golden nematode worm</name>
    <name type="synonym">Heterodera rostochiensis</name>
    <dbReference type="NCBI Taxonomy" id="31243"/>
    <lineage>
        <taxon>Eukaryota</taxon>
        <taxon>Metazoa</taxon>
        <taxon>Ecdysozoa</taxon>
        <taxon>Nematoda</taxon>
        <taxon>Chromadorea</taxon>
        <taxon>Rhabditida</taxon>
        <taxon>Tylenchina</taxon>
        <taxon>Tylenchomorpha</taxon>
        <taxon>Tylenchoidea</taxon>
        <taxon>Heteroderidae</taxon>
        <taxon>Heteroderinae</taxon>
        <taxon>Globodera</taxon>
    </lineage>
</organism>
<dbReference type="SMART" id="SM00409">
    <property type="entry name" value="IG"/>
    <property type="match status" value="5"/>
</dbReference>
<keyword evidence="8" id="KW-1185">Reference proteome</keyword>
<feature type="domain" description="Ig-like" evidence="7">
    <location>
        <begin position="322"/>
        <end position="409"/>
    </location>
</feature>
<proteinExistence type="predicted"/>
<evidence type="ECO:0000259" key="7">
    <source>
        <dbReference type="PROSITE" id="PS50835"/>
    </source>
</evidence>
<dbReference type="PANTHER" id="PTHR11640:SF31">
    <property type="entry name" value="IRREGULAR CHIASM C-ROUGHEST PROTEIN-RELATED"/>
    <property type="match status" value="1"/>
</dbReference>
<evidence type="ECO:0000256" key="2">
    <source>
        <dbReference type="ARBA" id="ARBA00023136"/>
    </source>
</evidence>
<keyword evidence="2 6" id="KW-0472">Membrane</keyword>
<dbReference type="SUPFAM" id="SSF48726">
    <property type="entry name" value="Immunoglobulin"/>
    <property type="match status" value="5"/>
</dbReference>